<dbReference type="InterPro" id="IPR036249">
    <property type="entry name" value="Thioredoxin-like_sf"/>
</dbReference>
<proteinExistence type="predicted"/>
<name>A0ABQ7GEQ9_DUNSA</name>
<dbReference type="EMBL" id="MU069832">
    <property type="protein sequence ID" value="KAF5833074.1"/>
    <property type="molecule type" value="Genomic_DNA"/>
</dbReference>
<dbReference type="PROSITE" id="PS51354">
    <property type="entry name" value="GLUTAREDOXIN_2"/>
    <property type="match status" value="1"/>
</dbReference>
<dbReference type="Gene3D" id="3.40.30.10">
    <property type="entry name" value="Glutaredoxin"/>
    <property type="match status" value="1"/>
</dbReference>
<comment type="caution">
    <text evidence="1">The sequence shown here is derived from an EMBL/GenBank/DDBJ whole genome shotgun (WGS) entry which is preliminary data.</text>
</comment>
<dbReference type="SUPFAM" id="SSF52833">
    <property type="entry name" value="Thioredoxin-like"/>
    <property type="match status" value="1"/>
</dbReference>
<sequence>MVKALCNSSQCAMHVQVYIGGEFVGGADIMIQMFQSGELKELLERELNS</sequence>
<organism evidence="1 2">
    <name type="scientific">Dunaliella salina</name>
    <name type="common">Green alga</name>
    <name type="synonym">Protococcus salinus</name>
    <dbReference type="NCBI Taxonomy" id="3046"/>
    <lineage>
        <taxon>Eukaryota</taxon>
        <taxon>Viridiplantae</taxon>
        <taxon>Chlorophyta</taxon>
        <taxon>core chlorophytes</taxon>
        <taxon>Chlorophyceae</taxon>
        <taxon>CS clade</taxon>
        <taxon>Chlamydomonadales</taxon>
        <taxon>Dunaliellaceae</taxon>
        <taxon>Dunaliella</taxon>
    </lineage>
</organism>
<evidence type="ECO:0000313" key="2">
    <source>
        <dbReference type="Proteomes" id="UP000815325"/>
    </source>
</evidence>
<keyword evidence="2" id="KW-1185">Reference proteome</keyword>
<gene>
    <name evidence="1" type="ORF">DUNSADRAFT_10738</name>
</gene>
<accession>A0ABQ7GEQ9</accession>
<protein>
    <submittedName>
        <fullName evidence="1">Glutaredoxin-related protein</fullName>
    </submittedName>
</protein>
<evidence type="ECO:0000313" key="1">
    <source>
        <dbReference type="EMBL" id="KAF5833074.1"/>
    </source>
</evidence>
<reference evidence="1" key="1">
    <citation type="submission" date="2017-08" db="EMBL/GenBank/DDBJ databases">
        <authorList>
            <person name="Polle J.E."/>
            <person name="Barry K."/>
            <person name="Cushman J."/>
            <person name="Schmutz J."/>
            <person name="Tran D."/>
            <person name="Hathwaick L.T."/>
            <person name="Yim W.C."/>
            <person name="Jenkins J."/>
            <person name="Mckie-Krisberg Z.M."/>
            <person name="Prochnik S."/>
            <person name="Lindquist E."/>
            <person name="Dockter R.B."/>
            <person name="Adam C."/>
            <person name="Molina H."/>
            <person name="Bunkerborg J."/>
            <person name="Jin E."/>
            <person name="Buchheim M."/>
            <person name="Magnuson J."/>
        </authorList>
    </citation>
    <scope>NUCLEOTIDE SEQUENCE</scope>
    <source>
        <strain evidence="1">CCAP 19/18</strain>
    </source>
</reference>
<dbReference type="Proteomes" id="UP000815325">
    <property type="component" value="Unassembled WGS sequence"/>
</dbReference>